<dbReference type="Proteomes" id="UP001172101">
    <property type="component" value="Unassembled WGS sequence"/>
</dbReference>
<organism evidence="2 3">
    <name type="scientific">Lasiosphaeria miniovina</name>
    <dbReference type="NCBI Taxonomy" id="1954250"/>
    <lineage>
        <taxon>Eukaryota</taxon>
        <taxon>Fungi</taxon>
        <taxon>Dikarya</taxon>
        <taxon>Ascomycota</taxon>
        <taxon>Pezizomycotina</taxon>
        <taxon>Sordariomycetes</taxon>
        <taxon>Sordariomycetidae</taxon>
        <taxon>Sordariales</taxon>
        <taxon>Lasiosphaeriaceae</taxon>
        <taxon>Lasiosphaeria</taxon>
    </lineage>
</organism>
<evidence type="ECO:0000313" key="3">
    <source>
        <dbReference type="Proteomes" id="UP001172101"/>
    </source>
</evidence>
<gene>
    <name evidence="2" type="ORF">B0T26DRAFT_697627</name>
</gene>
<dbReference type="RefSeq" id="XP_060301197.1">
    <property type="nucleotide sequence ID" value="XM_060441405.1"/>
</dbReference>
<evidence type="ECO:0000313" key="2">
    <source>
        <dbReference type="EMBL" id="KAK0728342.1"/>
    </source>
</evidence>
<evidence type="ECO:0000256" key="1">
    <source>
        <dbReference type="SAM" id="MobiDB-lite"/>
    </source>
</evidence>
<dbReference type="EMBL" id="JAUIRO010000002">
    <property type="protein sequence ID" value="KAK0728342.1"/>
    <property type="molecule type" value="Genomic_DNA"/>
</dbReference>
<accession>A0AA40B6B2</accession>
<proteinExistence type="predicted"/>
<dbReference type="AlphaFoldDB" id="A0AA40B6B2"/>
<feature type="region of interest" description="Disordered" evidence="1">
    <location>
        <begin position="170"/>
        <end position="194"/>
    </location>
</feature>
<sequence>MSSSVARLRRGSPSWWKKPCNFILKKIKKYLQGRPSTANPNPRGKHHRNPLPWKGRKLFSAWDWQDDAAEYRRQLFAAQRSSVNPANIKNQRPNKPHLLSFIQCQEQRNATIGWGHCPCCADYRREQLLKSRRTAWRAARDEGIAMAREYEIGLPGDDRWKQDERPRRTPWLVSRQTAEDEEEDWPGFSEDTGDKEADISLNTIAREEPIYTIRSRALRKPRRRRTVAAAAVPIRTCHDAVPGVRVDEVSFFPGAQLSEEDWIELDGDVGFDWELASSASTVDDWEALDYE</sequence>
<name>A0AA40B6B2_9PEZI</name>
<dbReference type="GeneID" id="85324675"/>
<protein>
    <submittedName>
        <fullName evidence="2">Uncharacterized protein</fullName>
    </submittedName>
</protein>
<keyword evidence="3" id="KW-1185">Reference proteome</keyword>
<comment type="caution">
    <text evidence="2">The sequence shown here is derived from an EMBL/GenBank/DDBJ whole genome shotgun (WGS) entry which is preliminary data.</text>
</comment>
<reference evidence="2" key="1">
    <citation type="submission" date="2023-06" db="EMBL/GenBank/DDBJ databases">
        <title>Genome-scale phylogeny and comparative genomics of the fungal order Sordariales.</title>
        <authorList>
            <consortium name="Lawrence Berkeley National Laboratory"/>
            <person name="Hensen N."/>
            <person name="Bonometti L."/>
            <person name="Westerberg I."/>
            <person name="Brannstrom I.O."/>
            <person name="Guillou S."/>
            <person name="Cros-Aarteil S."/>
            <person name="Calhoun S."/>
            <person name="Haridas S."/>
            <person name="Kuo A."/>
            <person name="Mondo S."/>
            <person name="Pangilinan J."/>
            <person name="Riley R."/>
            <person name="LaButti K."/>
            <person name="Andreopoulos B."/>
            <person name="Lipzen A."/>
            <person name="Chen C."/>
            <person name="Yanf M."/>
            <person name="Daum C."/>
            <person name="Ng V."/>
            <person name="Clum A."/>
            <person name="Steindorff A."/>
            <person name="Ohm R."/>
            <person name="Martin F."/>
            <person name="Silar P."/>
            <person name="Natvig D."/>
            <person name="Lalanne C."/>
            <person name="Gautier V."/>
            <person name="Ament-velasquez S.L."/>
            <person name="Kruys A."/>
            <person name="Hutchinson M.I."/>
            <person name="Powell A.J."/>
            <person name="Barry K."/>
            <person name="Miller A.N."/>
            <person name="Grigoriev I.V."/>
            <person name="Debuchy R."/>
            <person name="Gladieux P."/>
            <person name="Thoren M.H."/>
            <person name="Johannesson H."/>
        </authorList>
    </citation>
    <scope>NUCLEOTIDE SEQUENCE</scope>
    <source>
        <strain evidence="2">SMH2392-1A</strain>
    </source>
</reference>